<gene>
    <name evidence="12" type="ORF">CVT26_000115</name>
</gene>
<dbReference type="STRING" id="231916.A0A409VGX0"/>
<dbReference type="Gene3D" id="3.30.40.10">
    <property type="entry name" value="Zinc/RING finger domain, C3HC4 (zinc finger)"/>
    <property type="match status" value="1"/>
</dbReference>
<dbReference type="Proteomes" id="UP000284706">
    <property type="component" value="Unassembled WGS sequence"/>
</dbReference>
<keyword evidence="4 8" id="KW-0863">Zinc-finger</keyword>
<feature type="compositionally biased region" description="Polar residues" evidence="9">
    <location>
        <begin position="81"/>
        <end position="92"/>
    </location>
</feature>
<dbReference type="InterPro" id="IPR018870">
    <property type="entry name" value="Tti2"/>
</dbReference>
<dbReference type="SMART" id="SM00356">
    <property type="entry name" value="ZnF_C3H1"/>
    <property type="match status" value="8"/>
</dbReference>
<dbReference type="SUPFAM" id="SSF90229">
    <property type="entry name" value="CCCH zinc finger"/>
    <property type="match status" value="2"/>
</dbReference>
<feature type="region of interest" description="Disordered" evidence="9">
    <location>
        <begin position="528"/>
        <end position="614"/>
    </location>
</feature>
<keyword evidence="13" id="KW-1185">Reference proteome</keyword>
<evidence type="ECO:0000256" key="8">
    <source>
        <dbReference type="PROSITE-ProRule" id="PRU00723"/>
    </source>
</evidence>
<feature type="compositionally biased region" description="Basic and acidic residues" evidence="9">
    <location>
        <begin position="766"/>
        <end position="781"/>
    </location>
</feature>
<dbReference type="InParanoid" id="A0A409VGX0"/>
<dbReference type="InterPro" id="IPR035979">
    <property type="entry name" value="RBD_domain_sf"/>
</dbReference>
<dbReference type="InterPro" id="IPR036855">
    <property type="entry name" value="Znf_CCCH_sf"/>
</dbReference>
<dbReference type="EMBL" id="NHYE01005652">
    <property type="protein sequence ID" value="PPQ65475.1"/>
    <property type="molecule type" value="Genomic_DNA"/>
</dbReference>
<feature type="region of interest" description="Disordered" evidence="9">
    <location>
        <begin position="53"/>
        <end position="147"/>
    </location>
</feature>
<evidence type="ECO:0000256" key="1">
    <source>
        <dbReference type="ARBA" id="ARBA00022679"/>
    </source>
</evidence>
<feature type="compositionally biased region" description="Basic and acidic residues" evidence="9">
    <location>
        <begin position="311"/>
        <end position="324"/>
    </location>
</feature>
<proteinExistence type="inferred from homology"/>
<feature type="compositionally biased region" description="Polar residues" evidence="9">
    <location>
        <begin position="198"/>
        <end position="218"/>
    </location>
</feature>
<dbReference type="GO" id="GO:0003723">
    <property type="term" value="F:RNA binding"/>
    <property type="evidence" value="ECO:0007669"/>
    <property type="project" value="UniProtKB-UniRule"/>
</dbReference>
<feature type="region of interest" description="Disordered" evidence="9">
    <location>
        <begin position="758"/>
        <end position="813"/>
    </location>
</feature>
<dbReference type="PROSITE" id="PS50103">
    <property type="entry name" value="ZF_C3H1"/>
    <property type="match status" value="8"/>
</dbReference>
<feature type="compositionally biased region" description="Basic and acidic residues" evidence="9">
    <location>
        <begin position="71"/>
        <end position="80"/>
    </location>
</feature>
<feature type="compositionally biased region" description="Polar residues" evidence="9">
    <location>
        <begin position="784"/>
        <end position="799"/>
    </location>
</feature>
<feature type="zinc finger region" description="C3H1-type" evidence="8">
    <location>
        <begin position="142"/>
        <end position="170"/>
    </location>
</feature>
<dbReference type="InterPro" id="IPR012677">
    <property type="entry name" value="Nucleotide-bd_a/b_plait_sf"/>
</dbReference>
<accession>A0A409VGX0</accession>
<dbReference type="Gene3D" id="4.10.1000.10">
    <property type="entry name" value="Zinc finger, CCCH-type"/>
    <property type="match status" value="4"/>
</dbReference>
<feature type="domain" description="C3H1-type" evidence="11">
    <location>
        <begin position="613"/>
        <end position="641"/>
    </location>
</feature>
<feature type="zinc finger region" description="C3H1-type" evidence="8">
    <location>
        <begin position="3"/>
        <end position="30"/>
    </location>
</feature>
<feature type="domain" description="C3H1-type" evidence="11">
    <location>
        <begin position="510"/>
        <end position="532"/>
    </location>
</feature>
<feature type="region of interest" description="Disordered" evidence="9">
    <location>
        <begin position="633"/>
        <end position="741"/>
    </location>
</feature>
<dbReference type="InterPro" id="IPR000571">
    <property type="entry name" value="Znf_CCCH"/>
</dbReference>
<evidence type="ECO:0000259" key="10">
    <source>
        <dbReference type="PROSITE" id="PS50102"/>
    </source>
</evidence>
<feature type="compositionally biased region" description="Basic and acidic residues" evidence="9">
    <location>
        <begin position="634"/>
        <end position="643"/>
    </location>
</feature>
<feature type="domain" description="C3H1-type" evidence="11">
    <location>
        <begin position="811"/>
        <end position="838"/>
    </location>
</feature>
<dbReference type="Pfam" id="PF00076">
    <property type="entry name" value="RRM_1"/>
    <property type="match status" value="1"/>
</dbReference>
<feature type="region of interest" description="Disordered" evidence="9">
    <location>
        <begin position="469"/>
        <end position="502"/>
    </location>
</feature>
<feature type="domain" description="C3H1-type" evidence="11">
    <location>
        <begin position="3"/>
        <end position="30"/>
    </location>
</feature>
<dbReference type="InterPro" id="IPR041367">
    <property type="entry name" value="Znf-CCCH_4"/>
</dbReference>
<feature type="domain" description="C3H1-type" evidence="11">
    <location>
        <begin position="142"/>
        <end position="170"/>
    </location>
</feature>
<feature type="domain" description="C3H1-type" evidence="11">
    <location>
        <begin position="415"/>
        <end position="442"/>
    </location>
</feature>
<keyword evidence="1" id="KW-0808">Transferase</keyword>
<dbReference type="GO" id="GO:0110078">
    <property type="term" value="C:TTT Hsp90 cochaperone complex"/>
    <property type="evidence" value="ECO:0007669"/>
    <property type="project" value="InterPro"/>
</dbReference>
<feature type="region of interest" description="Disordered" evidence="9">
    <location>
        <begin position="838"/>
        <end position="909"/>
    </location>
</feature>
<feature type="compositionally biased region" description="Acidic residues" evidence="9">
    <location>
        <begin position="877"/>
        <end position="895"/>
    </location>
</feature>
<keyword evidence="7" id="KW-0694">RNA-binding</keyword>
<feature type="compositionally biased region" description="Basic and acidic residues" evidence="9">
    <location>
        <begin position="851"/>
        <end position="863"/>
    </location>
</feature>
<feature type="compositionally biased region" description="Polar residues" evidence="9">
    <location>
        <begin position="596"/>
        <end position="611"/>
    </location>
</feature>
<feature type="compositionally biased region" description="Basic and acidic residues" evidence="9">
    <location>
        <begin position="353"/>
        <end position="362"/>
    </location>
</feature>
<feature type="zinc finger region" description="C3H1-type" evidence="8">
    <location>
        <begin position="613"/>
        <end position="641"/>
    </location>
</feature>
<evidence type="ECO:0000256" key="7">
    <source>
        <dbReference type="PROSITE-ProRule" id="PRU00176"/>
    </source>
</evidence>
<evidence type="ECO:0000259" key="11">
    <source>
        <dbReference type="PROSITE" id="PS50103"/>
    </source>
</evidence>
<dbReference type="OrthoDB" id="2129491at2759"/>
<organism evidence="12 13">
    <name type="scientific">Gymnopilus dilepis</name>
    <dbReference type="NCBI Taxonomy" id="231916"/>
    <lineage>
        <taxon>Eukaryota</taxon>
        <taxon>Fungi</taxon>
        <taxon>Dikarya</taxon>
        <taxon>Basidiomycota</taxon>
        <taxon>Agaricomycotina</taxon>
        <taxon>Agaricomycetes</taxon>
        <taxon>Agaricomycetidae</taxon>
        <taxon>Agaricales</taxon>
        <taxon>Agaricineae</taxon>
        <taxon>Hymenogastraceae</taxon>
        <taxon>Gymnopilus</taxon>
    </lineage>
</organism>
<dbReference type="GO" id="GO:0000209">
    <property type="term" value="P:protein polyubiquitination"/>
    <property type="evidence" value="ECO:0007669"/>
    <property type="project" value="InterPro"/>
</dbReference>
<evidence type="ECO:0000313" key="12">
    <source>
        <dbReference type="EMBL" id="PPQ65475.1"/>
    </source>
</evidence>
<feature type="compositionally biased region" description="Basic and acidic residues" evidence="9">
    <location>
        <begin position="705"/>
        <end position="716"/>
    </location>
</feature>
<keyword evidence="5 8" id="KW-0862">Zinc</keyword>
<evidence type="ECO:0000256" key="9">
    <source>
        <dbReference type="SAM" id="MobiDB-lite"/>
    </source>
</evidence>
<evidence type="ECO:0000256" key="6">
    <source>
        <dbReference type="ARBA" id="ARBA00034736"/>
    </source>
</evidence>
<dbReference type="InterPro" id="IPR045072">
    <property type="entry name" value="MKRN-like"/>
</dbReference>
<reference evidence="12 13" key="1">
    <citation type="journal article" date="2018" name="Evol. Lett.">
        <title>Horizontal gene cluster transfer increased hallucinogenic mushroom diversity.</title>
        <authorList>
            <person name="Reynolds H.T."/>
            <person name="Vijayakumar V."/>
            <person name="Gluck-Thaler E."/>
            <person name="Korotkin H.B."/>
            <person name="Matheny P.B."/>
            <person name="Slot J.C."/>
        </authorList>
    </citation>
    <scope>NUCLEOTIDE SEQUENCE [LARGE SCALE GENOMIC DNA]</scope>
    <source>
        <strain evidence="12 13">SRW20</strain>
    </source>
</reference>
<feature type="zinc finger region" description="C3H1-type" evidence="8">
    <location>
        <begin position="32"/>
        <end position="59"/>
    </location>
</feature>
<dbReference type="InterPro" id="IPR017907">
    <property type="entry name" value="Znf_RING_CS"/>
</dbReference>
<feature type="zinc finger region" description="C3H1-type" evidence="8">
    <location>
        <begin position="811"/>
        <end position="838"/>
    </location>
</feature>
<dbReference type="SMART" id="SM00360">
    <property type="entry name" value="RRM"/>
    <property type="match status" value="1"/>
</dbReference>
<dbReference type="SUPFAM" id="SSF57850">
    <property type="entry name" value="RING/U-box"/>
    <property type="match status" value="1"/>
</dbReference>
<dbReference type="InterPro" id="IPR000504">
    <property type="entry name" value="RRM_dom"/>
</dbReference>
<feature type="zinc finger region" description="C3H1-type" evidence="8">
    <location>
        <begin position="741"/>
        <end position="768"/>
    </location>
</feature>
<evidence type="ECO:0008006" key="14">
    <source>
        <dbReference type="Google" id="ProtNLM"/>
    </source>
</evidence>
<evidence type="ECO:0000256" key="4">
    <source>
        <dbReference type="ARBA" id="ARBA00022771"/>
    </source>
</evidence>
<keyword evidence="2 8" id="KW-0479">Metal-binding</keyword>
<feature type="compositionally biased region" description="Polar residues" evidence="9">
    <location>
        <begin position="540"/>
        <end position="555"/>
    </location>
</feature>
<feature type="compositionally biased region" description="Basic and acidic residues" evidence="9">
    <location>
        <begin position="177"/>
        <end position="192"/>
    </location>
</feature>
<dbReference type="Pfam" id="PF18044">
    <property type="entry name" value="zf-CCCH_4"/>
    <property type="match status" value="1"/>
</dbReference>
<feature type="zinc finger region" description="C3H1-type" evidence="8">
    <location>
        <begin position="510"/>
        <end position="532"/>
    </location>
</feature>
<feature type="domain" description="RRM" evidence="10">
    <location>
        <begin position="987"/>
        <end position="1062"/>
    </location>
</feature>
<evidence type="ECO:0000256" key="3">
    <source>
        <dbReference type="ARBA" id="ARBA00022737"/>
    </source>
</evidence>
<dbReference type="Gene3D" id="3.30.70.330">
    <property type="match status" value="1"/>
</dbReference>
<feature type="compositionally biased region" description="Acidic residues" evidence="9">
    <location>
        <begin position="276"/>
        <end position="289"/>
    </location>
</feature>
<dbReference type="PROSITE" id="PS50102">
    <property type="entry name" value="RRM"/>
    <property type="match status" value="1"/>
</dbReference>
<sequence>MDSDSSKVCRYYLKNDCNRGSACPFSHQRPASDRKIPCKYFQQGKCAFGDKCSRSHDVKVQPSSSSKPFVKGKEKGRDTSRSNTRRTQTDNENGWGARWDTSDSAPAKAADDDDWGAGWGSAPPPRKTKALVVDEEEEQPADNDKASCFFWSMQGSCDDGDKCEFYHAGHSTSGKKAAQDDSISKDKKDTAEHLSTPHARSTKSVKGSERGSSPSKTTVVRLPSGPAPLPVASSSSKNSQWETSDDYVSHGQPDGDYEDEGEEENQGEDVGSQEKECDDNNWEETEPEADPSAQQEYDANTWEEPQPQTDTRSRQEQSDEHSEDLWGDEAEDPAADRALASQPPQKLPTAHSRNGDARHARESSASPSPRPLTQTHSQRTVIVEKPSNLPKASPQYPHVSEVQIHWSQFADPHADPETPFCKLHAQGQCMQGEECKFRHSVTVEEYTSLFKDQQPNLWTLKRLTEATTSQLGRQARRTIPERSATPQEEEQEVVQKPRSGRPGAGLAHIECLFYSSGKCRNGDKCPYRHDRPPEAPDTAPVNSDQDHWGSNSSAPQGAKADKPASQAPVTPAEDNWGSGGNYTTRRARNDKPPPMNSDQDSWGSGGNSAAQRSKIDRPCKYFAASGFCTFGDSCRFRHGDANPDRNYPSSGVSGPQSSAHEERAENEDDNGWGTSWEVNDNGGRNAEPSNGWGDPIDYSGWGIPEPDRPSAKEKPKTSSGWDEWPRQEDEASSGAPWVVPAARPKPCRFFAEGRCKRGASCSMSHDVPEQKPRASRPESSSREQTNSTEEVKDSWSQPQPAEGQSGPSEVRKNDILCRDYREGHCKFGDDCRYSHVVQAEPSENVEEGVVQEEKRDEDERRGDEQEEDEQSRQQEKENDEDEEQQEEQQEEEKTEEEMHPLDPVDEDLEYLPDEPANVVAKEASEAPGVPAVFDTEESGQEERAVAEPVPEPIVFDHPYVSRVFMNCEVTFGSDITPSLVEPFSDTKELILSELPPTIDPEDIRALAGPYGDIVEVASLDDRGPTATVSVKFADVSQAVNAFKHLNARTFQARTIAASLKAQVTYSLRYPTQNLVLKVTWPKPRVVAFCHYTSVSKAKAEASRLNDVIFQGRRIKAEFVSPTRKQRESYSAIKLDRLPLEITQREVEELCQDTALVTVNRPTYTEDPTDAIRTSLDAFGGLLSFDKLPENDASPSFTAFAILKTEQMTEAARKALDDSKPEYLGKDPLTLRPAYFSRYRVTIDQFEAVRNELDRLKEKSGKNCTIQDKTQFPNKDVVYIYIYSPSEQVQVFTDVNEELRQLLHGVVLESDDGSVVWDNYFDLPSSSKALAKISEKSNSFIYCDHRMKQLRIFGSEIAQQQARKSVMKLLSQVQAQRYQIDVPRQTLQALLTGALTSLQVDVGMNKVMLDVLDSKLTIMDGPQNLSKAELLLESLSPEVEDLSVFEACQICRHTPIKPITLSCHHKYCHHCLEFAIKQNGHAPWRCIYGQLDEQCPAYVPYVIARDIITQEEEDKMLKSSFIAHDLAIPPEFNRYNNITDQETISQLVSWKQNASAVLRQLLQTIQSEDCNLSLNDKADVIFVTAPFLPRSLVSIQETSNSTAEEREPWVTSEAQRTARGNTFVLSPSKDLIALVLTRNLKPIFSSSPHPLVHLGTGRRLLKPAGGPMAMQDYYEGQVWKQYPGIDKVVLWCVHNIEKDAYESLWHLLIPPVMTLLDDFEASHKLEGVLVIQEMLRHVPSDILRRTGVDALFKQSLRAAMSHLHSPETPMLLKEAIATSISLVLLTTSAMVGTKPSSSRFDELASLLGEGIISNIWLYAEDRPEVVRATFDALPDLLLALSVGSVRFLKVCISRALGSIFCLTGLPGIDPSANARTDTPASD</sequence>
<dbReference type="GO" id="GO:0061630">
    <property type="term" value="F:ubiquitin protein ligase activity"/>
    <property type="evidence" value="ECO:0007669"/>
    <property type="project" value="InterPro"/>
</dbReference>
<dbReference type="SUPFAM" id="SSF54928">
    <property type="entry name" value="RNA-binding domain, RBD"/>
    <property type="match status" value="1"/>
</dbReference>
<feature type="domain" description="C3H1-type" evidence="11">
    <location>
        <begin position="32"/>
        <end position="59"/>
    </location>
</feature>
<dbReference type="InterPro" id="IPR013083">
    <property type="entry name" value="Znf_RING/FYVE/PHD"/>
</dbReference>
<dbReference type="GO" id="GO:0008270">
    <property type="term" value="F:zinc ion binding"/>
    <property type="evidence" value="ECO:0007669"/>
    <property type="project" value="UniProtKB-KW"/>
</dbReference>
<dbReference type="CDD" id="cd00590">
    <property type="entry name" value="RRM_SF"/>
    <property type="match status" value="1"/>
</dbReference>
<feature type="compositionally biased region" description="Polar residues" evidence="9">
    <location>
        <begin position="647"/>
        <end position="658"/>
    </location>
</feature>
<feature type="domain" description="C3H1-type" evidence="11">
    <location>
        <begin position="741"/>
        <end position="768"/>
    </location>
</feature>
<comment type="caution">
    <text evidence="12">The sequence shown here is derived from an EMBL/GenBank/DDBJ whole genome shotgun (WGS) entry which is preliminary data.</text>
</comment>
<dbReference type="PANTHER" id="PTHR11224">
    <property type="entry name" value="MAKORIN-RELATED"/>
    <property type="match status" value="1"/>
</dbReference>
<feature type="compositionally biased region" description="Polar residues" evidence="9">
    <location>
        <begin position="232"/>
        <end position="242"/>
    </location>
</feature>
<feature type="zinc finger region" description="C3H1-type" evidence="8">
    <location>
        <begin position="415"/>
        <end position="442"/>
    </location>
</feature>
<keyword evidence="3" id="KW-0677">Repeat</keyword>
<dbReference type="Pfam" id="PF10521">
    <property type="entry name" value="Tti2"/>
    <property type="match status" value="1"/>
</dbReference>
<dbReference type="Gene3D" id="3.30.1370.210">
    <property type="match status" value="1"/>
</dbReference>
<dbReference type="PROSITE" id="PS00518">
    <property type="entry name" value="ZF_RING_1"/>
    <property type="match status" value="1"/>
</dbReference>
<evidence type="ECO:0000313" key="13">
    <source>
        <dbReference type="Proteomes" id="UP000284706"/>
    </source>
</evidence>
<comment type="similarity">
    <text evidence="6">Belongs to the TTI2 family.</text>
</comment>
<feature type="compositionally biased region" description="Acidic residues" evidence="9">
    <location>
        <begin position="255"/>
        <end position="267"/>
    </location>
</feature>
<dbReference type="Pfam" id="PF00642">
    <property type="entry name" value="zf-CCCH"/>
    <property type="match status" value="2"/>
</dbReference>
<evidence type="ECO:0000256" key="5">
    <source>
        <dbReference type="ARBA" id="ARBA00022833"/>
    </source>
</evidence>
<protein>
    <recommendedName>
        <fullName evidence="14">RING-type E3 ubiquitin transferase</fullName>
    </recommendedName>
</protein>
<evidence type="ECO:0000256" key="2">
    <source>
        <dbReference type="ARBA" id="ARBA00022723"/>
    </source>
</evidence>
<name>A0A409VGX0_9AGAR</name>
<dbReference type="Pfam" id="PF14608">
    <property type="entry name" value="zf-CCCH_2"/>
    <property type="match status" value="4"/>
</dbReference>
<dbReference type="PANTHER" id="PTHR11224:SF10">
    <property type="entry name" value="IP09428P-RELATED"/>
    <property type="match status" value="1"/>
</dbReference>
<feature type="region of interest" description="Disordered" evidence="9">
    <location>
        <begin position="161"/>
        <end position="397"/>
    </location>
</feature>
<dbReference type="CDD" id="cd16449">
    <property type="entry name" value="RING-HC"/>
    <property type="match status" value="1"/>
</dbReference>